<organism evidence="3 4">
    <name type="scientific">Sulfurospirillum halorespirans DSM 13726</name>
    <dbReference type="NCBI Taxonomy" id="1193502"/>
    <lineage>
        <taxon>Bacteria</taxon>
        <taxon>Pseudomonadati</taxon>
        <taxon>Campylobacterota</taxon>
        <taxon>Epsilonproteobacteria</taxon>
        <taxon>Campylobacterales</taxon>
        <taxon>Sulfurospirillaceae</taxon>
        <taxon>Sulfurospirillum</taxon>
    </lineage>
</organism>
<sequence>MKQFLTLLALSLAFFASAFAAEESVFSGNSKSLFISVEESPSKVYVGQIFPVKLKAIVANDTIDGLGNTFSGATGVEVINPQNTWERSRDNTYSNTFYFKISSKTAVMPRLSVSLIQRQEALESEVITFNTPQLIQLKTDPLFSNVIAQSLTINKYKTTTFDAKNVIVVLEIETTGANLKDFALSGIAKSGIDSFSDTGTSQKIYYYAIVPNYQKSFDFTYFDLTSNKFNKITLPMTIENDEVSTQLGLNPKESIFEFYKTIGYGVLSFIFFIILIKRRRWYYLLLSLIFLALFFLDQNPLNNAKLKSNSSIMILPMERSTVFFTSDKILDIEKLGDRENYIKILLPDGKIGWTDRENIIKN</sequence>
<name>A0A1D7TKM2_9BACT</name>
<proteinExistence type="predicted"/>
<dbReference type="AlphaFoldDB" id="A0A1D7TKM2"/>
<keyword evidence="4" id="KW-1185">Reference proteome</keyword>
<gene>
    <name evidence="3" type="ORF">SHALO_1765</name>
</gene>
<dbReference type="STRING" id="1193502.SHALO_1765"/>
<dbReference type="PATRIC" id="fig|1193502.14.peg.1792"/>
<keyword evidence="1" id="KW-0812">Transmembrane</keyword>
<evidence type="ECO:0000256" key="2">
    <source>
        <dbReference type="SAM" id="SignalP"/>
    </source>
</evidence>
<protein>
    <submittedName>
        <fullName evidence="3">Putative periplasmic protein</fullName>
    </submittedName>
</protein>
<evidence type="ECO:0000256" key="1">
    <source>
        <dbReference type="SAM" id="Phobius"/>
    </source>
</evidence>
<dbReference type="Proteomes" id="UP000094609">
    <property type="component" value="Chromosome"/>
</dbReference>
<dbReference type="RefSeq" id="WP_069478210.1">
    <property type="nucleotide sequence ID" value="NZ_CP017111.1"/>
</dbReference>
<feature type="signal peptide" evidence="2">
    <location>
        <begin position="1"/>
        <end position="20"/>
    </location>
</feature>
<evidence type="ECO:0000313" key="3">
    <source>
        <dbReference type="EMBL" id="AOO65536.1"/>
    </source>
</evidence>
<keyword evidence="2" id="KW-0732">Signal</keyword>
<dbReference type="EMBL" id="CP017111">
    <property type="protein sequence ID" value="AOO65536.1"/>
    <property type="molecule type" value="Genomic_DNA"/>
</dbReference>
<feature type="transmembrane region" description="Helical" evidence="1">
    <location>
        <begin position="281"/>
        <end position="296"/>
    </location>
</feature>
<reference evidence="4" key="1">
    <citation type="submission" date="2016-08" db="EMBL/GenBank/DDBJ databases">
        <title>Complete genome sequence of the organohalide-respiring Epsilonproteobacterium Sulfurospirillum halorespirans.</title>
        <authorList>
            <person name="Goris T."/>
            <person name="Zimmermann J."/>
            <person name="Schenz B."/>
            <person name="Lemos M."/>
            <person name="Hackermueller J."/>
            <person name="Diekert G."/>
        </authorList>
    </citation>
    <scope>NUCLEOTIDE SEQUENCE [LARGE SCALE GENOMIC DNA]</scope>
    <source>
        <strain>DSM 13726</strain>
        <strain evidence="4">PCE-M2</strain>
    </source>
</reference>
<feature type="transmembrane region" description="Helical" evidence="1">
    <location>
        <begin position="258"/>
        <end position="276"/>
    </location>
</feature>
<keyword evidence="1" id="KW-1133">Transmembrane helix</keyword>
<evidence type="ECO:0000313" key="4">
    <source>
        <dbReference type="Proteomes" id="UP000094609"/>
    </source>
</evidence>
<accession>A0A1D7TKM2</accession>
<dbReference type="KEGG" id="shal:SHALO_1765"/>
<feature type="chain" id="PRO_5009099485" evidence="2">
    <location>
        <begin position="21"/>
        <end position="362"/>
    </location>
</feature>
<keyword evidence="1" id="KW-0472">Membrane</keyword>